<dbReference type="STRING" id="246199.CUS_5668"/>
<feature type="chain" id="PRO_5039031500" evidence="4">
    <location>
        <begin position="24"/>
        <end position="1095"/>
    </location>
</feature>
<evidence type="ECO:0000313" key="7">
    <source>
        <dbReference type="Proteomes" id="UP000004259"/>
    </source>
</evidence>
<dbReference type="eggNOG" id="COG4677">
    <property type="taxonomic scope" value="Bacteria"/>
</dbReference>
<dbReference type="InterPro" id="IPR012669">
    <property type="entry name" value="Pectate_lyase"/>
</dbReference>
<feature type="domain" description="Dockerin" evidence="5">
    <location>
        <begin position="1032"/>
        <end position="1095"/>
    </location>
</feature>
<evidence type="ECO:0000256" key="3">
    <source>
        <dbReference type="ARBA" id="ARBA00023085"/>
    </source>
</evidence>
<dbReference type="Gene3D" id="1.10.1330.10">
    <property type="entry name" value="Dockerin domain"/>
    <property type="match status" value="1"/>
</dbReference>
<dbReference type="PROSITE" id="PS51766">
    <property type="entry name" value="DOCKERIN"/>
    <property type="match status" value="1"/>
</dbReference>
<keyword evidence="3" id="KW-0063">Aspartyl esterase</keyword>
<dbReference type="GO" id="GO:0030570">
    <property type="term" value="F:pectate lyase activity"/>
    <property type="evidence" value="ECO:0007669"/>
    <property type="project" value="UniProtKB-EC"/>
</dbReference>
<dbReference type="GO" id="GO:0030599">
    <property type="term" value="F:pectinesterase activity"/>
    <property type="evidence" value="ECO:0007669"/>
    <property type="project" value="InterPro"/>
</dbReference>
<dbReference type="GO" id="GO:0009279">
    <property type="term" value="C:cell outer membrane"/>
    <property type="evidence" value="ECO:0007669"/>
    <property type="project" value="TreeGrafter"/>
</dbReference>
<dbReference type="GO" id="GO:0004553">
    <property type="term" value="F:hydrolase activity, hydrolyzing O-glycosyl compounds"/>
    <property type="evidence" value="ECO:0007669"/>
    <property type="project" value="InterPro"/>
</dbReference>
<reference evidence="6 7" key="1">
    <citation type="submission" date="2011-02" db="EMBL/GenBank/DDBJ databases">
        <authorList>
            <person name="Nelson K.E."/>
            <person name="Sutton G."/>
            <person name="Torralba M."/>
            <person name="Durkin S."/>
            <person name="Harkins D."/>
            <person name="Montgomery R."/>
            <person name="Ziemer C."/>
            <person name="Klaassens E."/>
            <person name="Ocuiv P."/>
            <person name="Morrison M."/>
        </authorList>
    </citation>
    <scope>NUCLEOTIDE SEQUENCE [LARGE SCALE GENOMIC DNA]</scope>
    <source>
        <strain evidence="6 7">8</strain>
    </source>
</reference>
<evidence type="ECO:0000313" key="6">
    <source>
        <dbReference type="EMBL" id="EGC02145.1"/>
    </source>
</evidence>
<dbReference type="Gene3D" id="2.160.20.10">
    <property type="entry name" value="Single-stranded right-handed beta-helix, Pectin lyase-like"/>
    <property type="match status" value="1"/>
</dbReference>
<dbReference type="OrthoDB" id="9804686at2"/>
<dbReference type="AlphaFoldDB" id="E9SF12"/>
<dbReference type="SUPFAM" id="SSF81853">
    <property type="entry name" value="Family 10 polysaccharide lyase"/>
    <property type="match status" value="1"/>
</dbReference>
<evidence type="ECO:0000256" key="4">
    <source>
        <dbReference type="SAM" id="SignalP"/>
    </source>
</evidence>
<dbReference type="InterPro" id="IPR000070">
    <property type="entry name" value="Pectinesterase_cat"/>
</dbReference>
<dbReference type="GO" id="GO:0042545">
    <property type="term" value="P:cell wall modification"/>
    <property type="evidence" value="ECO:0007669"/>
    <property type="project" value="InterPro"/>
</dbReference>
<evidence type="ECO:0000256" key="1">
    <source>
        <dbReference type="ARBA" id="ARBA00008891"/>
    </source>
</evidence>
<dbReference type="PANTHER" id="PTHR31321">
    <property type="entry name" value="ACYL-COA THIOESTER HYDROLASE YBHC-RELATED"/>
    <property type="match status" value="1"/>
</dbReference>
<dbReference type="InterPro" id="IPR036439">
    <property type="entry name" value="Dockerin_dom_sf"/>
</dbReference>
<feature type="signal peptide" evidence="4">
    <location>
        <begin position="1"/>
        <end position="23"/>
    </location>
</feature>
<dbReference type="InterPro" id="IPR016134">
    <property type="entry name" value="Dockerin_dom"/>
</dbReference>
<comment type="similarity">
    <text evidence="1">Belongs to the pectinesterase family.</text>
</comment>
<evidence type="ECO:0000256" key="2">
    <source>
        <dbReference type="ARBA" id="ARBA00022801"/>
    </source>
</evidence>
<dbReference type="Gene3D" id="1.50.10.20">
    <property type="match status" value="1"/>
</dbReference>
<dbReference type="SUPFAM" id="SSF51126">
    <property type="entry name" value="Pectin lyase-like"/>
    <property type="match status" value="1"/>
</dbReference>
<dbReference type="SUPFAM" id="SSF63446">
    <property type="entry name" value="Type I dockerin domain"/>
    <property type="match status" value="1"/>
</dbReference>
<dbReference type="EC" id="4.2.2.2" evidence="6"/>
<dbReference type="RefSeq" id="WP_002851524.1">
    <property type="nucleotide sequence ID" value="NZ_ADKM02000110.1"/>
</dbReference>
<dbReference type="PANTHER" id="PTHR31321:SF57">
    <property type="entry name" value="PECTINESTERASE 53-RELATED"/>
    <property type="match status" value="1"/>
</dbReference>
<proteinExistence type="inferred from homology"/>
<dbReference type="Proteomes" id="UP000004259">
    <property type="component" value="Unassembled WGS sequence"/>
</dbReference>
<keyword evidence="6" id="KW-0456">Lyase</keyword>
<dbReference type="EMBL" id="ADKM02000110">
    <property type="protein sequence ID" value="EGC02145.1"/>
    <property type="molecule type" value="Genomic_DNA"/>
</dbReference>
<dbReference type="InterPro" id="IPR012334">
    <property type="entry name" value="Pectin_lyas_fold"/>
</dbReference>
<dbReference type="NCBIfam" id="TIGR02474">
    <property type="entry name" value="pec_lyase"/>
    <property type="match status" value="1"/>
</dbReference>
<keyword evidence="7" id="KW-1185">Reference proteome</keyword>
<dbReference type="InterPro" id="IPR011050">
    <property type="entry name" value="Pectin_lyase_fold/virulence"/>
</dbReference>
<protein>
    <submittedName>
        <fullName evidence="6">Pectate lyase</fullName>
        <ecNumber evidence="6">4.2.2.2</ecNumber>
    </submittedName>
</protein>
<keyword evidence="4" id="KW-0732">Signal</keyword>
<name>E9SF12_RUMAL</name>
<sequence>MKKTGARAAGIMLAAGMVFTSAAGVLPQMQSSMVAFAGENDFKWSSYSKKDQSWWKGSEAAALADEMIAYQLSDGGWRKDMKTATTGSWNKSTIDNNATWGQIRFLANVYNATGTQKYKTACLKGLDLLINGQYSNGGWPQVFNDAGTYHAHITYNDSAMVQVLNIMLEVSQKKGAFAWVDSNYQSKANNAVDKGIKCILNTQIKINGTLTAWGQQHDENTLAPAGARAYELPSVCTSESAGVVDFLRALPESKQSADVIRSINAAVRWFDAVKIENKKFDWNSDKTDKVLTTSNGSTIWARFYDLQNSKPLFSDRDGKAYTDVSQISQERRTGYSWYGNWCANNIKLGTLPEPSTPSQPQTQGTHLYVGYSNKSNNYNTIQAAVDAAAAKNPTSEQTRVNIHIAPGTYREQVRINTPYISFINDEPTKEVKITWYYGIGYKYYSMGSDGYYNSSNANSKSSKGEATRWGSAVALHTKASNFRAEYITFENSFNRYVTDEELKDGVEPSGSEAITFQRTKGADVKSKTATERAAAIAIEGDNSEFYKCTFLGSQDTLFTRGAHEYFRECRIEGNTDYIFGQGTCIFQNCDLVWAGYTDKAVGGYITAAKSDGKYLFADCNIFGASGMKVGAGNFGRPWGADADVAFVNTKLSSESMINSAGWASMSGNAPENAKFKEYNTTVNGKAVNTSGRVSGTVKSSANGLDVNTYLNGWVPYYYTNSGTPSQPVTVDPINGTLIKALTPQANDYSSLWAIDSSLAVGDLLYTDRDNMTYTQIPDTLLGAETIVTPCDAKKITGDLASFTANGNITVYIALDNRVTSIPSWLSGYTRTYQTVTSSTDVVYDIYSKEFKSGENVTLGTNGQSSSCTGYTVFVKKNIPAPISGSRVLGLAANENALPDLWKIDTDIRVGDLIYTDRDGVTYTELPQQLVGAEAIVTPCDAKKIDSDLAVFTAGRDITVYVIYDSRITASTPAWLASYSKTGMTVKNVQDVAYDVYSRDFKAGERITLGTNGQTSGCTGYSVLVTDMQTYSYEPVTGDVNMDGKFDILDVIEFKKWQTGYSSSINFDAADVNKDYALNNADADLMMNVIVGKATF</sequence>
<dbReference type="CDD" id="cd14256">
    <property type="entry name" value="Dockerin_I"/>
    <property type="match status" value="1"/>
</dbReference>
<dbReference type="GO" id="GO:0000272">
    <property type="term" value="P:polysaccharide catabolic process"/>
    <property type="evidence" value="ECO:0007669"/>
    <property type="project" value="InterPro"/>
</dbReference>
<dbReference type="Pfam" id="PF09492">
    <property type="entry name" value="Pec_lyase"/>
    <property type="match status" value="1"/>
</dbReference>
<gene>
    <name evidence="6" type="primary">pelA</name>
    <name evidence="6" type="ORF">CUS_5668</name>
</gene>
<keyword evidence="2" id="KW-0378">Hydrolase</keyword>
<comment type="caution">
    <text evidence="6">The sequence shown here is derived from an EMBL/GenBank/DDBJ whole genome shotgun (WGS) entry which is preliminary data.</text>
</comment>
<dbReference type="Pfam" id="PF01095">
    <property type="entry name" value="Pectinesterase"/>
    <property type="match status" value="1"/>
</dbReference>
<organism evidence="6 7">
    <name type="scientific">Ruminococcus albus 8</name>
    <dbReference type="NCBI Taxonomy" id="246199"/>
    <lineage>
        <taxon>Bacteria</taxon>
        <taxon>Bacillati</taxon>
        <taxon>Bacillota</taxon>
        <taxon>Clostridia</taxon>
        <taxon>Eubacteriales</taxon>
        <taxon>Oscillospiraceae</taxon>
        <taxon>Ruminococcus</taxon>
    </lineage>
</organism>
<dbReference type="Pfam" id="PF00404">
    <property type="entry name" value="Dockerin_1"/>
    <property type="match status" value="1"/>
</dbReference>
<evidence type="ECO:0000259" key="5">
    <source>
        <dbReference type="PROSITE" id="PS51766"/>
    </source>
</evidence>
<accession>E9SF12</accession>
<dbReference type="InterPro" id="IPR002105">
    <property type="entry name" value="Dockerin_1_rpt"/>
</dbReference>